<dbReference type="GO" id="GO:0016787">
    <property type="term" value="F:hydrolase activity"/>
    <property type="evidence" value="ECO:0007669"/>
    <property type="project" value="UniProtKB-KW"/>
</dbReference>
<dbReference type="PROSITE" id="PS51318">
    <property type="entry name" value="TAT"/>
    <property type="match status" value="1"/>
</dbReference>
<proteinExistence type="predicted"/>
<dbReference type="Proteomes" id="UP001183607">
    <property type="component" value="Unassembled WGS sequence"/>
</dbReference>
<dbReference type="RefSeq" id="WP_093853517.1">
    <property type="nucleotide sequence ID" value="NZ_JAVRER010000010.1"/>
</dbReference>
<dbReference type="Pfam" id="PF05908">
    <property type="entry name" value="Gamma_PGA_hydro"/>
    <property type="match status" value="1"/>
</dbReference>
<keyword evidence="1" id="KW-0378">Hydrolase</keyword>
<organism evidence="1 2">
    <name type="scientific">Streptomyces evansiae</name>
    <dbReference type="NCBI Taxonomy" id="3075535"/>
    <lineage>
        <taxon>Bacteria</taxon>
        <taxon>Bacillati</taxon>
        <taxon>Actinomycetota</taxon>
        <taxon>Actinomycetes</taxon>
        <taxon>Kitasatosporales</taxon>
        <taxon>Streptomycetaceae</taxon>
        <taxon>Streptomyces</taxon>
    </lineage>
</organism>
<dbReference type="AlphaFoldDB" id="A0ABD5E2A8"/>
<dbReference type="InterPro" id="IPR006311">
    <property type="entry name" value="TAT_signal"/>
</dbReference>
<sequence length="292" mass="30025">MKKSNSSARDVRSRPALSRRAVLGGLTVAAPLAGAGLLNLASAAPAVAADDAYPSNTALYADPAVTEGVDYARRYRRHALDDQDLATGGGFTRSVILAPHGGGIEVGTSELCLAVAGYHPDGLAPTPPEGPRHDFWMFEGLRSSDNGALHVTATHCDDTVARSLAAASFNALALHGCTAAQTGLGSGVAAVLVGGRDASLKKALLRNFAAAGITAADAADKPDLAGVSPDNIANRTLRGEGAQLEITTELRAAMFEVNTRAGRKKSTTPLFWDFTAATRAALATIEATQPVL</sequence>
<evidence type="ECO:0000313" key="1">
    <source>
        <dbReference type="EMBL" id="MDT0415585.1"/>
    </source>
</evidence>
<reference evidence="2" key="1">
    <citation type="submission" date="2023-07" db="EMBL/GenBank/DDBJ databases">
        <title>30 novel species of actinomycetes from the DSMZ collection.</title>
        <authorList>
            <person name="Nouioui I."/>
        </authorList>
    </citation>
    <scope>NUCLEOTIDE SEQUENCE [LARGE SCALE GENOMIC DNA]</scope>
    <source>
        <strain evidence="2">DSM 41982</strain>
    </source>
</reference>
<name>A0ABD5E2A8_9ACTN</name>
<accession>A0ABD5E2A8</accession>
<dbReference type="InterPro" id="IPR008585">
    <property type="entry name" value="Gamma_PGA_hydro"/>
</dbReference>
<dbReference type="EMBL" id="JAVRER010000010">
    <property type="protein sequence ID" value="MDT0415585.1"/>
    <property type="molecule type" value="Genomic_DNA"/>
</dbReference>
<evidence type="ECO:0000313" key="2">
    <source>
        <dbReference type="Proteomes" id="UP001183607"/>
    </source>
</evidence>
<dbReference type="Gene3D" id="3.40.630.100">
    <property type="entry name" value="Poly-gamma-glutamate hydrolase, zinc-binding motif"/>
    <property type="match status" value="1"/>
</dbReference>
<dbReference type="InterPro" id="IPR038128">
    <property type="entry name" value="Gamma_PGA_hydro_sf"/>
</dbReference>
<protein>
    <submittedName>
        <fullName evidence="1">Poly-gamma-glutamate hydrolase family protein</fullName>
    </submittedName>
</protein>
<comment type="caution">
    <text evidence="1">The sequence shown here is derived from an EMBL/GenBank/DDBJ whole genome shotgun (WGS) entry which is preliminary data.</text>
</comment>
<gene>
    <name evidence="1" type="ORF">RM574_08775</name>
</gene>